<dbReference type="PANTHER" id="PTHR47055">
    <property type="entry name" value="DDE_TNP_1_7 DOMAIN-CONTAINING PROTEIN"/>
    <property type="match status" value="1"/>
</dbReference>
<dbReference type="AlphaFoldDB" id="A0A8K0D2E6"/>
<gene>
    <name evidence="1" type="ORF">ILUMI_10252</name>
</gene>
<dbReference type="InterPro" id="IPR052638">
    <property type="entry name" value="PiggyBac_TE-derived"/>
</dbReference>
<proteinExistence type="predicted"/>
<name>A0A8K0D2E6_IGNLU</name>
<protein>
    <recommendedName>
        <fullName evidence="3">PiggyBac transposable element-derived protein domain-containing protein</fullName>
    </recommendedName>
</protein>
<evidence type="ECO:0008006" key="3">
    <source>
        <dbReference type="Google" id="ProtNLM"/>
    </source>
</evidence>
<dbReference type="PANTHER" id="PTHR47055:SF3">
    <property type="entry name" value="PHORBOL-ESTER_DAG-TYPE DOMAIN-CONTAINING PROTEIN"/>
    <property type="match status" value="1"/>
</dbReference>
<dbReference type="GO" id="GO:0043565">
    <property type="term" value="F:sequence-specific DNA binding"/>
    <property type="evidence" value="ECO:0007669"/>
    <property type="project" value="TreeGrafter"/>
</dbReference>
<dbReference type="Proteomes" id="UP000801492">
    <property type="component" value="Unassembled WGS sequence"/>
</dbReference>
<accession>A0A8K0D2E6</accession>
<reference evidence="1" key="1">
    <citation type="submission" date="2019-08" db="EMBL/GenBank/DDBJ databases">
        <title>The genome of the North American firefly Photinus pyralis.</title>
        <authorList>
            <consortium name="Photinus pyralis genome working group"/>
            <person name="Fallon T.R."/>
            <person name="Sander Lower S.E."/>
            <person name="Weng J.-K."/>
        </authorList>
    </citation>
    <scope>NUCLEOTIDE SEQUENCE</scope>
    <source>
        <strain evidence="1">TRF0915ILg1</strain>
        <tissue evidence="1">Whole body</tissue>
    </source>
</reference>
<sequence>MIKDGLLRNYVPESELNYDKPMVKYGKILWSSRIERRLMENQQPHSSTYLKIPKNVQNLPYDFYFDNLFTNLLAFLRHNRHKGTDTMRKNRVPKSCLLNKKKFIMRSGKKGVHNSIIEKKMAEKRYVQVPRQYNSGMDGKNLMDEDINKYRIGIRSKKWWWCLFTWLIDVIIDNAWILQKQSEKNLSQLEFKRESLKLTSYVMVEKTKLRTKRYGSGGFARHPMKELVETVLIQEEERYTVETIVFTAECGYTINREDLKYMIRGRNSVLGKERAEGLSQFVVDEFFKIYQNVLEVNNLNGYPERIFNLDKTELGTDSTKGKVFMPKTARTAYSRSGSAGKLHYSVLFVATANGQRFPPCVGLMHLLIRAPGPSASQSIIVPGPSAGQPVDHANIPGSLTSTNVPNVLSPSPIKKLRDAIIQTLSPDQFQDIQAALKNSKMKR</sequence>
<evidence type="ECO:0000313" key="2">
    <source>
        <dbReference type="Proteomes" id="UP000801492"/>
    </source>
</evidence>
<dbReference type="EMBL" id="VTPC01005534">
    <property type="protein sequence ID" value="KAF2895916.1"/>
    <property type="molecule type" value="Genomic_DNA"/>
</dbReference>
<comment type="caution">
    <text evidence="1">The sequence shown here is derived from an EMBL/GenBank/DDBJ whole genome shotgun (WGS) entry which is preliminary data.</text>
</comment>
<organism evidence="1 2">
    <name type="scientific">Ignelater luminosus</name>
    <name type="common">Cucubano</name>
    <name type="synonym">Pyrophorus luminosus</name>
    <dbReference type="NCBI Taxonomy" id="2038154"/>
    <lineage>
        <taxon>Eukaryota</taxon>
        <taxon>Metazoa</taxon>
        <taxon>Ecdysozoa</taxon>
        <taxon>Arthropoda</taxon>
        <taxon>Hexapoda</taxon>
        <taxon>Insecta</taxon>
        <taxon>Pterygota</taxon>
        <taxon>Neoptera</taxon>
        <taxon>Endopterygota</taxon>
        <taxon>Coleoptera</taxon>
        <taxon>Polyphaga</taxon>
        <taxon>Elateriformia</taxon>
        <taxon>Elateroidea</taxon>
        <taxon>Elateridae</taxon>
        <taxon>Agrypninae</taxon>
        <taxon>Pyrophorini</taxon>
        <taxon>Ignelater</taxon>
    </lineage>
</organism>
<keyword evidence="2" id="KW-1185">Reference proteome</keyword>
<evidence type="ECO:0000313" key="1">
    <source>
        <dbReference type="EMBL" id="KAF2895916.1"/>
    </source>
</evidence>